<dbReference type="GO" id="GO:0005506">
    <property type="term" value="F:iron ion binding"/>
    <property type="evidence" value="ECO:0007669"/>
    <property type="project" value="InterPro"/>
</dbReference>
<dbReference type="Proteomes" id="UP001304895">
    <property type="component" value="Unassembled WGS sequence"/>
</dbReference>
<sequence length="470" mass="51573">MATPTPTPTPIPQPPGVPLLGNIFDVDPSNTWWSLKTLSEKYGEIFQIKVLGHRLVFVASAALAEEVCDQKRFRKFVGGPIVEIRAAVHDSLFTAFDHEESWGVAHRILAPLLTPGRAAAHFDELLQCTDDLIAKWTGPGSGARVRPLADLNLLTLEATTLAFHGKKLDCLEPGQAEHPMIQAMEDATSEAMKRPNRPRLLNWLVHGAKLKKATKTMRAFAAELVRHRQDNPSDRRDMLWALLNARDPETGKALAESQVIDEIVTMSIGGSTAPCVLAAALYFLLQNPAAVGKARDEMAAVIGDGPLRHEHVAQLAYVAGVVRESLRLSCAAPGFNVEPIPRPGDTSPVLLAGGKYQIPHNQAMIVVLAGANRDPAVFEDPLAFRPERMMGESFEQLPAGVKKWFGNGKRECIGKHWAWEFLMVVAARLIREVDFAAADPNYALKQDGWFNIRPIDFVVQARPRSGGVQE</sequence>
<evidence type="ECO:0000256" key="13">
    <source>
        <dbReference type="ARBA" id="ARBA00023002"/>
    </source>
</evidence>
<evidence type="ECO:0000256" key="12">
    <source>
        <dbReference type="ARBA" id="ARBA00022982"/>
    </source>
</evidence>
<dbReference type="PANTHER" id="PTHR24305:SF108">
    <property type="entry name" value="P450, PUTATIVE (EUROFUNG)-RELATED"/>
    <property type="match status" value="1"/>
</dbReference>
<evidence type="ECO:0000256" key="7">
    <source>
        <dbReference type="ARBA" id="ARBA00022630"/>
    </source>
</evidence>
<keyword evidence="9 16" id="KW-0479">Metal-binding</keyword>
<name>A0AAN6UMY8_9PEZI</name>
<keyword evidence="7" id="KW-0285">Flavoprotein</keyword>
<comment type="cofactor">
    <cofactor evidence="1">
        <name>FMN</name>
        <dbReference type="ChEBI" id="CHEBI:58210"/>
    </cofactor>
</comment>
<dbReference type="InterPro" id="IPR001128">
    <property type="entry name" value="Cyt_P450"/>
</dbReference>
<evidence type="ECO:0000256" key="9">
    <source>
        <dbReference type="ARBA" id="ARBA00022723"/>
    </source>
</evidence>
<gene>
    <name evidence="18" type="ORF">BT67DRAFT_375852</name>
</gene>
<dbReference type="GO" id="GO:0020037">
    <property type="term" value="F:heme binding"/>
    <property type="evidence" value="ECO:0007669"/>
    <property type="project" value="InterPro"/>
</dbReference>
<proteinExistence type="inferred from homology"/>
<evidence type="ECO:0000256" key="17">
    <source>
        <dbReference type="RuleBase" id="RU000461"/>
    </source>
</evidence>
<dbReference type="GO" id="GO:0004497">
    <property type="term" value="F:monooxygenase activity"/>
    <property type="evidence" value="ECO:0007669"/>
    <property type="project" value="UniProtKB-KW"/>
</dbReference>
<dbReference type="Gene3D" id="1.10.630.10">
    <property type="entry name" value="Cytochrome P450"/>
    <property type="match status" value="1"/>
</dbReference>
<dbReference type="AlphaFoldDB" id="A0AAN6UMY8"/>
<keyword evidence="19" id="KW-1185">Reference proteome</keyword>
<organism evidence="18 19">
    <name type="scientific">Trichocladium antarcticum</name>
    <dbReference type="NCBI Taxonomy" id="1450529"/>
    <lineage>
        <taxon>Eukaryota</taxon>
        <taxon>Fungi</taxon>
        <taxon>Dikarya</taxon>
        <taxon>Ascomycota</taxon>
        <taxon>Pezizomycotina</taxon>
        <taxon>Sordariomycetes</taxon>
        <taxon>Sordariomycetidae</taxon>
        <taxon>Sordariales</taxon>
        <taxon>Chaetomiaceae</taxon>
        <taxon>Trichocladium</taxon>
    </lineage>
</organism>
<dbReference type="InterPro" id="IPR017972">
    <property type="entry name" value="Cyt_P450_CS"/>
</dbReference>
<evidence type="ECO:0000256" key="1">
    <source>
        <dbReference type="ARBA" id="ARBA00001917"/>
    </source>
</evidence>
<dbReference type="FunFam" id="1.10.630.10:FF:000040">
    <property type="entry name" value="Bifunctional cytochrome P450/NADPH--P450 reductase"/>
    <property type="match status" value="1"/>
</dbReference>
<dbReference type="PRINTS" id="PR00463">
    <property type="entry name" value="EP450I"/>
</dbReference>
<evidence type="ECO:0000256" key="8">
    <source>
        <dbReference type="ARBA" id="ARBA00022643"/>
    </source>
</evidence>
<comment type="similarity">
    <text evidence="4">In the N-terminal section; belongs to the cytochrome P450 family.</text>
</comment>
<dbReference type="InterPro" id="IPR036396">
    <property type="entry name" value="Cyt_P450_sf"/>
</dbReference>
<dbReference type="PANTHER" id="PTHR24305">
    <property type="entry name" value="CYTOCHROME P450"/>
    <property type="match status" value="1"/>
</dbReference>
<evidence type="ECO:0000256" key="5">
    <source>
        <dbReference type="ARBA" id="ARBA00022448"/>
    </source>
</evidence>
<evidence type="ECO:0000256" key="11">
    <source>
        <dbReference type="ARBA" id="ARBA00022857"/>
    </source>
</evidence>
<comment type="caution">
    <text evidence="18">The sequence shown here is derived from an EMBL/GenBank/DDBJ whole genome shotgun (WGS) entry which is preliminary data.</text>
</comment>
<evidence type="ECO:0000256" key="3">
    <source>
        <dbReference type="ARBA" id="ARBA00001974"/>
    </source>
</evidence>
<dbReference type="PROSITE" id="PS00086">
    <property type="entry name" value="CYTOCHROME_P450"/>
    <property type="match status" value="1"/>
</dbReference>
<reference evidence="18" key="2">
    <citation type="submission" date="2023-05" db="EMBL/GenBank/DDBJ databases">
        <authorList>
            <consortium name="Lawrence Berkeley National Laboratory"/>
            <person name="Steindorff A."/>
            <person name="Hensen N."/>
            <person name="Bonometti L."/>
            <person name="Westerberg I."/>
            <person name="Brannstrom I.O."/>
            <person name="Guillou S."/>
            <person name="Cros-Aarteil S."/>
            <person name="Calhoun S."/>
            <person name="Haridas S."/>
            <person name="Kuo A."/>
            <person name="Mondo S."/>
            <person name="Pangilinan J."/>
            <person name="Riley R."/>
            <person name="Labutti K."/>
            <person name="Andreopoulos B."/>
            <person name="Lipzen A."/>
            <person name="Chen C."/>
            <person name="Yanf M."/>
            <person name="Daum C."/>
            <person name="Ng V."/>
            <person name="Clum A."/>
            <person name="Ohm R."/>
            <person name="Martin F."/>
            <person name="Silar P."/>
            <person name="Natvig D."/>
            <person name="Lalanne C."/>
            <person name="Gautier V."/>
            <person name="Ament-Velasquez S.L."/>
            <person name="Kruys A."/>
            <person name="Hutchinson M.I."/>
            <person name="Powell A.J."/>
            <person name="Barry K."/>
            <person name="Miller A.N."/>
            <person name="Grigoriev I.V."/>
            <person name="Debuchy R."/>
            <person name="Gladieux P."/>
            <person name="Thoren M.H."/>
            <person name="Johannesson H."/>
        </authorList>
    </citation>
    <scope>NUCLEOTIDE SEQUENCE</scope>
    <source>
        <strain evidence="18">CBS 123565</strain>
    </source>
</reference>
<keyword evidence="10" id="KW-0274">FAD</keyword>
<keyword evidence="12" id="KW-0249">Electron transport</keyword>
<evidence type="ECO:0000256" key="10">
    <source>
        <dbReference type="ARBA" id="ARBA00022827"/>
    </source>
</evidence>
<protein>
    <submittedName>
        <fullName evidence="18">Cytochrome P450</fullName>
    </submittedName>
</protein>
<keyword evidence="6 16" id="KW-0349">Heme</keyword>
<keyword evidence="8" id="KW-0288">FMN</keyword>
<reference evidence="18" key="1">
    <citation type="journal article" date="2023" name="Mol. Phylogenet. Evol.">
        <title>Genome-scale phylogeny and comparative genomics of the fungal order Sordariales.</title>
        <authorList>
            <person name="Hensen N."/>
            <person name="Bonometti L."/>
            <person name="Westerberg I."/>
            <person name="Brannstrom I.O."/>
            <person name="Guillou S."/>
            <person name="Cros-Aarteil S."/>
            <person name="Calhoun S."/>
            <person name="Haridas S."/>
            <person name="Kuo A."/>
            <person name="Mondo S."/>
            <person name="Pangilinan J."/>
            <person name="Riley R."/>
            <person name="LaButti K."/>
            <person name="Andreopoulos B."/>
            <person name="Lipzen A."/>
            <person name="Chen C."/>
            <person name="Yan M."/>
            <person name="Daum C."/>
            <person name="Ng V."/>
            <person name="Clum A."/>
            <person name="Steindorff A."/>
            <person name="Ohm R.A."/>
            <person name="Martin F."/>
            <person name="Silar P."/>
            <person name="Natvig D.O."/>
            <person name="Lalanne C."/>
            <person name="Gautier V."/>
            <person name="Ament-Velasquez S.L."/>
            <person name="Kruys A."/>
            <person name="Hutchinson M.I."/>
            <person name="Powell A.J."/>
            <person name="Barry K."/>
            <person name="Miller A.N."/>
            <person name="Grigoriev I.V."/>
            <person name="Debuchy R."/>
            <person name="Gladieux P."/>
            <person name="Hiltunen Thoren M."/>
            <person name="Johannesson H."/>
        </authorList>
    </citation>
    <scope>NUCLEOTIDE SEQUENCE</scope>
    <source>
        <strain evidence="18">CBS 123565</strain>
    </source>
</reference>
<feature type="binding site" description="axial binding residue" evidence="16">
    <location>
        <position position="412"/>
    </location>
    <ligand>
        <name>heme</name>
        <dbReference type="ChEBI" id="CHEBI:30413"/>
    </ligand>
    <ligandPart>
        <name>Fe</name>
        <dbReference type="ChEBI" id="CHEBI:18248"/>
    </ligandPart>
</feature>
<comment type="similarity">
    <text evidence="17">Belongs to the cytochrome P450 family.</text>
</comment>
<comment type="cofactor">
    <cofactor evidence="2 16">
        <name>heme</name>
        <dbReference type="ChEBI" id="CHEBI:30413"/>
    </cofactor>
</comment>
<evidence type="ECO:0000256" key="14">
    <source>
        <dbReference type="ARBA" id="ARBA00023004"/>
    </source>
</evidence>
<dbReference type="GO" id="GO:0016705">
    <property type="term" value="F:oxidoreductase activity, acting on paired donors, with incorporation or reduction of molecular oxygen"/>
    <property type="evidence" value="ECO:0007669"/>
    <property type="project" value="InterPro"/>
</dbReference>
<keyword evidence="5" id="KW-0813">Transport</keyword>
<keyword evidence="14 16" id="KW-0408">Iron</keyword>
<dbReference type="SUPFAM" id="SSF48264">
    <property type="entry name" value="Cytochrome P450"/>
    <property type="match status" value="1"/>
</dbReference>
<evidence type="ECO:0000313" key="18">
    <source>
        <dbReference type="EMBL" id="KAK4135993.1"/>
    </source>
</evidence>
<dbReference type="InterPro" id="IPR002401">
    <property type="entry name" value="Cyt_P450_E_grp-I"/>
</dbReference>
<dbReference type="EMBL" id="MU853404">
    <property type="protein sequence ID" value="KAK4135993.1"/>
    <property type="molecule type" value="Genomic_DNA"/>
</dbReference>
<dbReference type="Pfam" id="PF00067">
    <property type="entry name" value="p450"/>
    <property type="match status" value="1"/>
</dbReference>
<comment type="cofactor">
    <cofactor evidence="3">
        <name>FAD</name>
        <dbReference type="ChEBI" id="CHEBI:57692"/>
    </cofactor>
</comment>
<keyword evidence="11" id="KW-0521">NADP</keyword>
<dbReference type="InterPro" id="IPR050121">
    <property type="entry name" value="Cytochrome_P450_monoxygenase"/>
</dbReference>
<evidence type="ECO:0000256" key="6">
    <source>
        <dbReference type="ARBA" id="ARBA00022617"/>
    </source>
</evidence>
<evidence type="ECO:0000256" key="2">
    <source>
        <dbReference type="ARBA" id="ARBA00001971"/>
    </source>
</evidence>
<evidence type="ECO:0000256" key="15">
    <source>
        <dbReference type="ARBA" id="ARBA00023033"/>
    </source>
</evidence>
<keyword evidence="13 17" id="KW-0560">Oxidoreductase</keyword>
<evidence type="ECO:0000256" key="4">
    <source>
        <dbReference type="ARBA" id="ARBA00010018"/>
    </source>
</evidence>
<accession>A0AAN6UMY8</accession>
<evidence type="ECO:0000313" key="19">
    <source>
        <dbReference type="Proteomes" id="UP001304895"/>
    </source>
</evidence>
<evidence type="ECO:0000256" key="16">
    <source>
        <dbReference type="PIRSR" id="PIRSR602401-1"/>
    </source>
</evidence>
<keyword evidence="15 17" id="KW-0503">Monooxygenase</keyword>